<keyword evidence="11" id="KW-1185">Reference proteome</keyword>
<protein>
    <recommendedName>
        <fullName evidence="9">NADH:quinone oxidoreductase/Mrp antiporter transmembrane domain-containing protein</fullName>
    </recommendedName>
</protein>
<evidence type="ECO:0000256" key="3">
    <source>
        <dbReference type="ARBA" id="ARBA00022475"/>
    </source>
</evidence>
<keyword evidence="10" id="KW-0614">Plasmid</keyword>
<geneLocation type="plasmid" evidence="10 11">
    <name>pTT6-1</name>
</geneLocation>
<gene>
    <name evidence="10" type="ORF">IGS68_30760</name>
</gene>
<feature type="transmembrane region" description="Helical" evidence="8">
    <location>
        <begin position="100"/>
        <end position="120"/>
    </location>
</feature>
<evidence type="ECO:0000313" key="10">
    <source>
        <dbReference type="EMBL" id="QQP92825.1"/>
    </source>
</evidence>
<keyword evidence="3" id="KW-1003">Cell membrane</keyword>
<feature type="transmembrane region" description="Helical" evidence="8">
    <location>
        <begin position="258"/>
        <end position="278"/>
    </location>
</feature>
<evidence type="ECO:0000256" key="2">
    <source>
        <dbReference type="ARBA" id="ARBA00005346"/>
    </source>
</evidence>
<feature type="transmembrane region" description="Helical" evidence="8">
    <location>
        <begin position="285"/>
        <end position="307"/>
    </location>
</feature>
<evidence type="ECO:0000313" key="11">
    <source>
        <dbReference type="Proteomes" id="UP000595197"/>
    </source>
</evidence>
<accession>A0ABX7BGC3</accession>
<evidence type="ECO:0000256" key="1">
    <source>
        <dbReference type="ARBA" id="ARBA00004651"/>
    </source>
</evidence>
<dbReference type="PANTHER" id="PTHR42703:SF1">
    <property type="entry name" value="NA(+)_H(+) ANTIPORTER SUBUNIT D1"/>
    <property type="match status" value="1"/>
</dbReference>
<dbReference type="Pfam" id="PF00361">
    <property type="entry name" value="Proton_antipo_M"/>
    <property type="match status" value="1"/>
</dbReference>
<evidence type="ECO:0000259" key="9">
    <source>
        <dbReference type="Pfam" id="PF00361"/>
    </source>
</evidence>
<sequence>MTLWTGPLFPFLVLVWPLLLAGIAVLPVSRATTLRVLPIAPLPALWLALDPLSETTMLPGLLLGVSLGLDPGRALLLAMTAALWVLAGLAAQRMAGDRRIGVFAGLWGLTLAGNLGVLLAQDIATFYVSFAAVSLAGWALVVHDRSAAALAAGRVYIVMAVLGEVALLAGLLLGANAAAQSLLVADLRAALAWAPEAPLAIALLIVGFGIKAGLVPLHLWLPLAHPAAPVPASAVLSGAIVKAGLVGMIVFLPEGAMGQLLVVLGLAGAFGGAIWGLTQSNPKAILAYSTVSQIGLMILLIGAGGAARELVPFYALHHGLAKGALFLLVGVMYLSWKPVHHWLVLGAAALCAASLAGVPLSGGALTKAAVKAALPAELALALTLSSVTTTLVMGWFLWRLWHTKPAAQPARFWSASFALPALAGLGAYAAPWLLWDRWTGKAPGYPLSAPAIADGVLPIAVALPVLAWLLWRPLPQVPPGDLLALRNRLAMPRVRLPPVPALARPKRPIAVRVAAGLAALEALLTQWQIGGAILLAAVIGLNAVLG</sequence>
<evidence type="ECO:0000256" key="4">
    <source>
        <dbReference type="ARBA" id="ARBA00022692"/>
    </source>
</evidence>
<name>A0ABX7BGC3_9PROT</name>
<evidence type="ECO:0000256" key="5">
    <source>
        <dbReference type="ARBA" id="ARBA00022989"/>
    </source>
</evidence>
<comment type="similarity">
    <text evidence="2">Belongs to the CPA3 antiporters (TC 2.A.63) subunit D family.</text>
</comment>
<evidence type="ECO:0000256" key="6">
    <source>
        <dbReference type="ARBA" id="ARBA00023136"/>
    </source>
</evidence>
<feature type="transmembrane region" description="Helical" evidence="8">
    <location>
        <begin position="313"/>
        <end position="335"/>
    </location>
</feature>
<feature type="transmembrane region" description="Helical" evidence="8">
    <location>
        <begin position="155"/>
        <end position="179"/>
    </location>
</feature>
<feature type="domain" description="NADH:quinone oxidoreductase/Mrp antiporter transmembrane" evidence="9">
    <location>
        <begin position="120"/>
        <end position="335"/>
    </location>
</feature>
<proteinExistence type="inferred from homology"/>
<dbReference type="Proteomes" id="UP000595197">
    <property type="component" value="Plasmid pTT6-1"/>
</dbReference>
<dbReference type="InterPro" id="IPR050586">
    <property type="entry name" value="CPA3_Na-H_Antiporter_D"/>
</dbReference>
<feature type="transmembrane region" description="Helical" evidence="8">
    <location>
        <begin position="342"/>
        <end position="366"/>
    </location>
</feature>
<evidence type="ECO:0000256" key="8">
    <source>
        <dbReference type="SAM" id="Phobius"/>
    </source>
</evidence>
<dbReference type="InterPro" id="IPR001750">
    <property type="entry name" value="ND/Mrp_TM"/>
</dbReference>
<evidence type="ECO:0000256" key="7">
    <source>
        <dbReference type="RuleBase" id="RU000320"/>
    </source>
</evidence>
<feature type="transmembrane region" description="Helical" evidence="8">
    <location>
        <begin position="410"/>
        <end position="435"/>
    </location>
</feature>
<keyword evidence="4 7" id="KW-0812">Transmembrane</keyword>
<organism evidence="10 11">
    <name type="scientific">Skermanella cutis</name>
    <dbReference type="NCBI Taxonomy" id="2775420"/>
    <lineage>
        <taxon>Bacteria</taxon>
        <taxon>Pseudomonadati</taxon>
        <taxon>Pseudomonadota</taxon>
        <taxon>Alphaproteobacteria</taxon>
        <taxon>Rhodospirillales</taxon>
        <taxon>Azospirillaceae</taxon>
        <taxon>Skermanella</taxon>
    </lineage>
</organism>
<comment type="subcellular location">
    <subcellularLocation>
        <location evidence="1">Cell membrane</location>
        <topology evidence="1">Multi-pass membrane protein</topology>
    </subcellularLocation>
    <subcellularLocation>
        <location evidence="7">Membrane</location>
        <topology evidence="7">Multi-pass membrane protein</topology>
    </subcellularLocation>
</comment>
<feature type="transmembrane region" description="Helical" evidence="8">
    <location>
        <begin position="233"/>
        <end position="252"/>
    </location>
</feature>
<reference evidence="10" key="1">
    <citation type="submission" date="2021-02" db="EMBL/GenBank/DDBJ databases">
        <title>Skermanella TT6 skin isolate.</title>
        <authorList>
            <person name="Lee K."/>
            <person name="Ganzorig M."/>
        </authorList>
    </citation>
    <scope>NUCLEOTIDE SEQUENCE</scope>
    <source>
        <strain evidence="10">TT6</strain>
    </source>
</reference>
<dbReference type="EMBL" id="CP067421">
    <property type="protein sequence ID" value="QQP92825.1"/>
    <property type="molecule type" value="Genomic_DNA"/>
</dbReference>
<feature type="transmembrane region" description="Helical" evidence="8">
    <location>
        <begin position="6"/>
        <end position="26"/>
    </location>
</feature>
<feature type="transmembrane region" description="Helical" evidence="8">
    <location>
        <begin position="126"/>
        <end position="143"/>
    </location>
</feature>
<feature type="transmembrane region" description="Helical" evidence="8">
    <location>
        <begin position="199"/>
        <end position="221"/>
    </location>
</feature>
<keyword evidence="6 8" id="KW-0472">Membrane</keyword>
<feature type="transmembrane region" description="Helical" evidence="8">
    <location>
        <begin position="72"/>
        <end position="91"/>
    </location>
</feature>
<dbReference type="PANTHER" id="PTHR42703">
    <property type="entry name" value="NADH DEHYDROGENASE"/>
    <property type="match status" value="1"/>
</dbReference>
<keyword evidence="5 8" id="KW-1133">Transmembrane helix</keyword>
<dbReference type="RefSeq" id="WP_201082034.1">
    <property type="nucleotide sequence ID" value="NZ_CP067421.1"/>
</dbReference>
<feature type="transmembrane region" description="Helical" evidence="8">
    <location>
        <begin position="378"/>
        <end position="398"/>
    </location>
</feature>